<evidence type="ECO:0000256" key="3">
    <source>
        <dbReference type="ARBA" id="ARBA00022448"/>
    </source>
</evidence>
<feature type="transmembrane region" description="Helical" evidence="8">
    <location>
        <begin position="197"/>
        <end position="222"/>
    </location>
</feature>
<keyword evidence="6 8" id="KW-1133">Transmembrane helix</keyword>
<dbReference type="AlphaFoldDB" id="A0A3N1M7N0"/>
<protein>
    <recommendedName>
        <fullName evidence="8">Probable membrane transporter protein</fullName>
    </recommendedName>
</protein>
<evidence type="ECO:0000256" key="5">
    <source>
        <dbReference type="ARBA" id="ARBA00022692"/>
    </source>
</evidence>
<sequence>MIADPWFYCLAIPALLFVGVSKGGLGAGAGILSVPLLSLAIPPTQAAGIMLPVLCVMDLIGLWSYRASHDGAKLVFLLPAALIGIALGTITFGWLSEAGIRLVIGAIAVLFVLRHAAGMLGRDHARHRPPPGRPAGIFWSAMAGYTSFVAHAGGPPLSVYLLPQNLHKTVFVGTTVVFFAVVNYAKLAPYWWLGQLVPGNLATSLVLLPLAPIGMGLGFWLHRRIDPVMFFRICHGLLLVTGVKLVWDGLRGLAA</sequence>
<feature type="transmembrane region" description="Helical" evidence="8">
    <location>
        <begin position="100"/>
        <end position="117"/>
    </location>
</feature>
<keyword evidence="4 8" id="KW-1003">Cell membrane</keyword>
<proteinExistence type="inferred from homology"/>
<evidence type="ECO:0000256" key="1">
    <source>
        <dbReference type="ARBA" id="ARBA00004651"/>
    </source>
</evidence>
<evidence type="ECO:0000256" key="6">
    <source>
        <dbReference type="ARBA" id="ARBA00022989"/>
    </source>
</evidence>
<gene>
    <name evidence="9" type="ORF">EDC65_1019</name>
</gene>
<evidence type="ECO:0000256" key="8">
    <source>
        <dbReference type="RuleBase" id="RU363041"/>
    </source>
</evidence>
<keyword evidence="7 8" id="KW-0472">Membrane</keyword>
<dbReference type="InterPro" id="IPR002781">
    <property type="entry name" value="TM_pro_TauE-like"/>
</dbReference>
<dbReference type="OrthoDB" id="7028171at2"/>
<dbReference type="PANTHER" id="PTHR30269:SF37">
    <property type="entry name" value="MEMBRANE TRANSPORTER PROTEIN"/>
    <property type="match status" value="1"/>
</dbReference>
<dbReference type="InterPro" id="IPR052017">
    <property type="entry name" value="TSUP"/>
</dbReference>
<dbReference type="Pfam" id="PF01925">
    <property type="entry name" value="TauE"/>
    <property type="match status" value="1"/>
</dbReference>
<dbReference type="EMBL" id="RJKX01000011">
    <property type="protein sequence ID" value="ROQ01832.1"/>
    <property type="molecule type" value="Genomic_DNA"/>
</dbReference>
<feature type="transmembrane region" description="Helical" evidence="8">
    <location>
        <begin position="36"/>
        <end position="62"/>
    </location>
</feature>
<keyword evidence="3" id="KW-0813">Transport</keyword>
<dbReference type="RefSeq" id="WP_123688556.1">
    <property type="nucleotide sequence ID" value="NZ_AP019700.1"/>
</dbReference>
<evidence type="ECO:0000256" key="2">
    <source>
        <dbReference type="ARBA" id="ARBA00009142"/>
    </source>
</evidence>
<keyword evidence="10" id="KW-1185">Reference proteome</keyword>
<evidence type="ECO:0000256" key="4">
    <source>
        <dbReference type="ARBA" id="ARBA00022475"/>
    </source>
</evidence>
<comment type="similarity">
    <text evidence="2 8">Belongs to the 4-toluene sulfonate uptake permease (TSUP) (TC 2.A.102) family.</text>
</comment>
<reference evidence="9 10" key="1">
    <citation type="submission" date="2018-11" db="EMBL/GenBank/DDBJ databases">
        <title>Genomic Encyclopedia of Type Strains, Phase IV (KMG-IV): sequencing the most valuable type-strain genomes for metagenomic binning, comparative biology and taxonomic classification.</title>
        <authorList>
            <person name="Goeker M."/>
        </authorList>
    </citation>
    <scope>NUCLEOTIDE SEQUENCE [LARGE SCALE GENOMIC DNA]</scope>
    <source>
        <strain evidence="9 10">DSM 5900</strain>
    </source>
</reference>
<organism evidence="9 10">
    <name type="scientific">Stella humosa</name>
    <dbReference type="NCBI Taxonomy" id="94"/>
    <lineage>
        <taxon>Bacteria</taxon>
        <taxon>Pseudomonadati</taxon>
        <taxon>Pseudomonadota</taxon>
        <taxon>Alphaproteobacteria</taxon>
        <taxon>Rhodospirillales</taxon>
        <taxon>Stellaceae</taxon>
        <taxon>Stella</taxon>
    </lineage>
</organism>
<evidence type="ECO:0000256" key="7">
    <source>
        <dbReference type="ARBA" id="ARBA00023136"/>
    </source>
</evidence>
<name>A0A3N1M7N0_9PROT</name>
<feature type="transmembrane region" description="Helical" evidence="8">
    <location>
        <begin position="228"/>
        <end position="247"/>
    </location>
</feature>
<comment type="subcellular location">
    <subcellularLocation>
        <location evidence="1 8">Cell membrane</location>
        <topology evidence="1 8">Multi-pass membrane protein</topology>
    </subcellularLocation>
</comment>
<dbReference type="GO" id="GO:0005886">
    <property type="term" value="C:plasma membrane"/>
    <property type="evidence" value="ECO:0007669"/>
    <property type="project" value="UniProtKB-SubCell"/>
</dbReference>
<dbReference type="Proteomes" id="UP000278222">
    <property type="component" value="Unassembled WGS sequence"/>
</dbReference>
<feature type="transmembrane region" description="Helical" evidence="8">
    <location>
        <begin position="166"/>
        <end position="185"/>
    </location>
</feature>
<evidence type="ECO:0000313" key="9">
    <source>
        <dbReference type="EMBL" id="ROQ01832.1"/>
    </source>
</evidence>
<evidence type="ECO:0000313" key="10">
    <source>
        <dbReference type="Proteomes" id="UP000278222"/>
    </source>
</evidence>
<keyword evidence="5 8" id="KW-0812">Transmembrane</keyword>
<feature type="transmembrane region" description="Helical" evidence="8">
    <location>
        <begin position="74"/>
        <end position="94"/>
    </location>
</feature>
<accession>A0A3N1M7N0</accession>
<dbReference type="PANTHER" id="PTHR30269">
    <property type="entry name" value="TRANSMEMBRANE PROTEIN YFCA"/>
    <property type="match status" value="1"/>
</dbReference>
<comment type="caution">
    <text evidence="9">The sequence shown here is derived from an EMBL/GenBank/DDBJ whole genome shotgun (WGS) entry which is preliminary data.</text>
</comment>